<sequence>MTRFFYPLVVIFGSLFQIDAISSLMQMPSLYYNQPVNLVSFYRDLMMVSLLVLVESMVSALLWTNKPLPQYLNTVYDQISNLPAINKLIEHTLLERSDPEAIQGQKQAEYVEPGTITLKCFAKLIDRVVFCGLLFIELILYWKLVP</sequence>
<gene>
    <name evidence="3 4" type="primary">LOC103522298</name>
</gene>
<keyword evidence="1" id="KW-1133">Transmembrane helix</keyword>
<dbReference type="RefSeq" id="XP_008485633.1">
    <property type="nucleotide sequence ID" value="XM_008487411.3"/>
</dbReference>
<feature type="transmembrane region" description="Helical" evidence="1">
    <location>
        <begin position="45"/>
        <end position="63"/>
    </location>
</feature>
<accession>A0A1S3DPP9</accession>
<evidence type="ECO:0000256" key="1">
    <source>
        <dbReference type="SAM" id="Phobius"/>
    </source>
</evidence>
<dbReference type="Proteomes" id="UP000079169">
    <property type="component" value="Unplaced"/>
</dbReference>
<dbReference type="AlphaFoldDB" id="A0A1S3DPP9"/>
<keyword evidence="1" id="KW-0472">Membrane</keyword>
<keyword evidence="2" id="KW-1185">Reference proteome</keyword>
<reference evidence="3 4" key="1">
    <citation type="submission" date="2025-04" db="UniProtKB">
        <authorList>
            <consortium name="RefSeq"/>
        </authorList>
    </citation>
    <scope>IDENTIFICATION</scope>
</reference>
<feature type="transmembrane region" description="Helical" evidence="1">
    <location>
        <begin position="124"/>
        <end position="142"/>
    </location>
</feature>
<evidence type="ECO:0000313" key="4">
    <source>
        <dbReference type="RefSeq" id="XP_008485633.1"/>
    </source>
</evidence>
<dbReference type="PaxDb" id="121845-A0A1S3DPP9"/>
<feature type="transmembrane region" description="Helical" evidence="1">
    <location>
        <begin position="5"/>
        <end position="25"/>
    </location>
</feature>
<dbReference type="RefSeq" id="XP_008485626.1">
    <property type="nucleotide sequence ID" value="XM_008487404.2"/>
</dbReference>
<proteinExistence type="predicted"/>
<protein>
    <submittedName>
        <fullName evidence="4">Uncharacterized protein LOC103522298 isoform X1</fullName>
    </submittedName>
    <submittedName>
        <fullName evidence="3">Uncharacterized protein LOC103522298 isoform X2</fullName>
    </submittedName>
</protein>
<dbReference type="GeneID" id="103522298"/>
<name>A0A1S3DPP9_DIACI</name>
<evidence type="ECO:0000313" key="3">
    <source>
        <dbReference type="RefSeq" id="XP_008485626.1"/>
    </source>
</evidence>
<evidence type="ECO:0000313" key="2">
    <source>
        <dbReference type="Proteomes" id="UP000079169"/>
    </source>
</evidence>
<dbReference type="KEGG" id="dci:103522298"/>
<organism evidence="2 4">
    <name type="scientific">Diaphorina citri</name>
    <name type="common">Asian citrus psyllid</name>
    <dbReference type="NCBI Taxonomy" id="121845"/>
    <lineage>
        <taxon>Eukaryota</taxon>
        <taxon>Metazoa</taxon>
        <taxon>Ecdysozoa</taxon>
        <taxon>Arthropoda</taxon>
        <taxon>Hexapoda</taxon>
        <taxon>Insecta</taxon>
        <taxon>Pterygota</taxon>
        <taxon>Neoptera</taxon>
        <taxon>Paraneoptera</taxon>
        <taxon>Hemiptera</taxon>
        <taxon>Sternorrhyncha</taxon>
        <taxon>Psylloidea</taxon>
        <taxon>Psyllidae</taxon>
        <taxon>Diaphorininae</taxon>
        <taxon>Diaphorina</taxon>
    </lineage>
</organism>
<keyword evidence="1" id="KW-0812">Transmembrane</keyword>